<name>A0A839GNC9_9BACT</name>
<accession>A0A839GNC9</accession>
<dbReference type="EMBL" id="JACJIQ010000003">
    <property type="protein sequence ID" value="MBA9076427.1"/>
    <property type="molecule type" value="Genomic_DNA"/>
</dbReference>
<dbReference type="InterPro" id="IPR013783">
    <property type="entry name" value="Ig-like_fold"/>
</dbReference>
<dbReference type="Gene3D" id="2.60.40.10">
    <property type="entry name" value="Immunoglobulins"/>
    <property type="match status" value="2"/>
</dbReference>
<evidence type="ECO:0000313" key="1">
    <source>
        <dbReference type="EMBL" id="MBA9076427.1"/>
    </source>
</evidence>
<dbReference type="SUPFAM" id="SSF49265">
    <property type="entry name" value="Fibronectin type III"/>
    <property type="match status" value="2"/>
</dbReference>
<dbReference type="NCBIfam" id="TIGR04131">
    <property type="entry name" value="Bac_Flav_CTERM"/>
    <property type="match status" value="1"/>
</dbReference>
<evidence type="ECO:0000313" key="2">
    <source>
        <dbReference type="Proteomes" id="UP000563094"/>
    </source>
</evidence>
<sequence>MSIKVWRTIFWGRWLTGLLFIFLFMGQGAQATHLRAGNIYAKSDTTANRNPLRFFFTLITYSVNGGIEDDNATLYFGDCTSQTVPRASEVVLQNGLGNTSVNTYYFEHTYAGARTFTVTFVGENRNGGIVNMQNSVQQTFLLQTTVTIDPVLGINRSPILSYPPVDLAARGQVFVHNPGAYDPDGDSLSFKMYEPKVDAGRDACGNPLPRTVPGYSGLENYLGPANGPLAGFSLNPRNGQLTWNTPSIVGEFNIAFIVEEWRNGRLIGTVVRDMQIQVLESKNRPPRLIIPRDTCVVAGTLLRDTIRVTDPDRNPVVVTAISRILPPATFRKVLNDTTFVFEWNTTCQNVQSSPYSVLFRAEDRPPAGLIPLVDLQPWQITVVGPPPVLKSALAQTSSSIRLDWEPYVCTNAEKFFIYRKEGPSTFVPTTCEVGIPASAGYTLVGEVTAGTNFFIDNNKGQGLARNKEYCYRIYAQFPHPGGGKSIASNEVCATLESIALTKVSVTNTSATAGKMRVEWSKPRNESLTTLVAPFQYRLYRAPGQSRAASTTFTEVAKFSSLDETSFEDNNLNTLDNAYTYKLELYHSGTVGSPTILVDSTSASSVRLNALAQRTELVLNWTYNVPWSNVSTSAKPLYHVIFLKRPNEEFVRYDSVLVTAQSGAFRKVIPLEVGQEYCAYVMTRGTYNISRLPEPLENNSQIACVVNVCKPVLTIDPCNEPLAPTDPPFSNVLTWEIPPTCDASKIAYFTLYYKATDEAPFEVIAQQIPGNTFTYTHQNLPSYAGCYAITATDVSGNTSVYDPADPTDPSVICKENCINFILPNIFTPNNDGYNDVFTPKQGAAFIRTAKLVVYNRWGNKVFEGNQEPGLKWTGVDNGGKALPDGTYFYQVEVEFYGRSSTPDRRIVKGWVEIVH</sequence>
<comment type="caution">
    <text evidence="1">The sequence shown here is derived from an EMBL/GenBank/DDBJ whole genome shotgun (WGS) entry which is preliminary data.</text>
</comment>
<organism evidence="1 2">
    <name type="scientific">Rufibacter quisquiliarum</name>
    <dbReference type="NCBI Taxonomy" id="1549639"/>
    <lineage>
        <taxon>Bacteria</taxon>
        <taxon>Pseudomonadati</taxon>
        <taxon>Bacteroidota</taxon>
        <taxon>Cytophagia</taxon>
        <taxon>Cytophagales</taxon>
        <taxon>Hymenobacteraceae</taxon>
        <taxon>Rufibacter</taxon>
    </lineage>
</organism>
<protein>
    <submittedName>
        <fullName evidence="1">Gliding motility-associated-like protein</fullName>
    </submittedName>
</protein>
<dbReference type="Proteomes" id="UP000563094">
    <property type="component" value="Unassembled WGS sequence"/>
</dbReference>
<keyword evidence="2" id="KW-1185">Reference proteome</keyword>
<gene>
    <name evidence="1" type="ORF">FHS90_001131</name>
</gene>
<dbReference type="Pfam" id="PF13585">
    <property type="entry name" value="CHU_C"/>
    <property type="match status" value="1"/>
</dbReference>
<reference evidence="1 2" key="1">
    <citation type="submission" date="2020-08" db="EMBL/GenBank/DDBJ databases">
        <title>Genomic Encyclopedia of Type Strains, Phase IV (KMG-IV): sequencing the most valuable type-strain genomes for metagenomic binning, comparative biology and taxonomic classification.</title>
        <authorList>
            <person name="Goeker M."/>
        </authorList>
    </citation>
    <scope>NUCLEOTIDE SEQUENCE [LARGE SCALE GENOMIC DNA]</scope>
    <source>
        <strain evidence="1 2">DSM 29854</strain>
    </source>
</reference>
<dbReference type="AlphaFoldDB" id="A0A839GNC9"/>
<proteinExistence type="predicted"/>
<dbReference type="RefSeq" id="WP_182512272.1">
    <property type="nucleotide sequence ID" value="NZ_JACJIQ010000003.1"/>
</dbReference>
<dbReference type="InterPro" id="IPR026341">
    <property type="entry name" value="T9SS_type_B"/>
</dbReference>
<dbReference type="InterPro" id="IPR036116">
    <property type="entry name" value="FN3_sf"/>
</dbReference>